<keyword evidence="3" id="KW-1185">Reference proteome</keyword>
<name>A0AAV7WX86_PLEWA</name>
<evidence type="ECO:0000313" key="2">
    <source>
        <dbReference type="EMBL" id="KAJ1217336.1"/>
    </source>
</evidence>
<evidence type="ECO:0000256" key="1">
    <source>
        <dbReference type="SAM" id="MobiDB-lite"/>
    </source>
</evidence>
<dbReference type="AlphaFoldDB" id="A0AAV7WX86"/>
<feature type="compositionally biased region" description="Basic and acidic residues" evidence="1">
    <location>
        <begin position="1"/>
        <end position="51"/>
    </location>
</feature>
<feature type="region of interest" description="Disordered" evidence="1">
    <location>
        <begin position="1"/>
        <end position="64"/>
    </location>
</feature>
<sequence length="98" mass="10890">MGPEGGKRTRRTEDAGPSQDKERQLKEDAGHKREEGTHRKEDAGPKMRTMEEPAQAEPEDEGERLCKDACGANKGRIPAREPCHVPGGTWLNNADWLV</sequence>
<dbReference type="EMBL" id="JANPWB010000001">
    <property type="protein sequence ID" value="KAJ1217336.1"/>
    <property type="molecule type" value="Genomic_DNA"/>
</dbReference>
<organism evidence="2 3">
    <name type="scientific">Pleurodeles waltl</name>
    <name type="common">Iberian ribbed newt</name>
    <dbReference type="NCBI Taxonomy" id="8319"/>
    <lineage>
        <taxon>Eukaryota</taxon>
        <taxon>Metazoa</taxon>
        <taxon>Chordata</taxon>
        <taxon>Craniata</taxon>
        <taxon>Vertebrata</taxon>
        <taxon>Euteleostomi</taxon>
        <taxon>Amphibia</taxon>
        <taxon>Batrachia</taxon>
        <taxon>Caudata</taxon>
        <taxon>Salamandroidea</taxon>
        <taxon>Salamandridae</taxon>
        <taxon>Pleurodelinae</taxon>
        <taxon>Pleurodeles</taxon>
    </lineage>
</organism>
<evidence type="ECO:0000313" key="3">
    <source>
        <dbReference type="Proteomes" id="UP001066276"/>
    </source>
</evidence>
<comment type="caution">
    <text evidence="2">The sequence shown here is derived from an EMBL/GenBank/DDBJ whole genome shotgun (WGS) entry which is preliminary data.</text>
</comment>
<proteinExistence type="predicted"/>
<protein>
    <submittedName>
        <fullName evidence="2">Uncharacterized protein</fullName>
    </submittedName>
</protein>
<accession>A0AAV7WX86</accession>
<reference evidence="2" key="1">
    <citation type="journal article" date="2022" name="bioRxiv">
        <title>Sequencing and chromosome-scale assembly of the giantPleurodeles waltlgenome.</title>
        <authorList>
            <person name="Brown T."/>
            <person name="Elewa A."/>
            <person name="Iarovenko S."/>
            <person name="Subramanian E."/>
            <person name="Araus A.J."/>
            <person name="Petzold A."/>
            <person name="Susuki M."/>
            <person name="Suzuki K.-i.T."/>
            <person name="Hayashi T."/>
            <person name="Toyoda A."/>
            <person name="Oliveira C."/>
            <person name="Osipova E."/>
            <person name="Leigh N.D."/>
            <person name="Simon A."/>
            <person name="Yun M.H."/>
        </authorList>
    </citation>
    <scope>NUCLEOTIDE SEQUENCE</scope>
    <source>
        <strain evidence="2">20211129_DDA</strain>
        <tissue evidence="2">Liver</tissue>
    </source>
</reference>
<gene>
    <name evidence="2" type="ORF">NDU88_004930</name>
</gene>
<dbReference type="Proteomes" id="UP001066276">
    <property type="component" value="Chromosome 1_1"/>
</dbReference>